<name>A0ABP7Y7G3_9SPHI</name>
<dbReference type="Proteomes" id="UP001500101">
    <property type="component" value="Unassembled WGS sequence"/>
</dbReference>
<feature type="region of interest" description="Disordered" evidence="1">
    <location>
        <begin position="1"/>
        <end position="30"/>
    </location>
</feature>
<reference evidence="3" key="1">
    <citation type="journal article" date="2019" name="Int. J. Syst. Evol. Microbiol.">
        <title>The Global Catalogue of Microorganisms (GCM) 10K type strain sequencing project: providing services to taxonomists for standard genome sequencing and annotation.</title>
        <authorList>
            <consortium name="The Broad Institute Genomics Platform"/>
            <consortium name="The Broad Institute Genome Sequencing Center for Infectious Disease"/>
            <person name="Wu L."/>
            <person name="Ma J."/>
        </authorList>
    </citation>
    <scope>NUCLEOTIDE SEQUENCE [LARGE SCALE GENOMIC DNA]</scope>
    <source>
        <strain evidence="3">JCM 16704</strain>
    </source>
</reference>
<accession>A0ABP7Y7G3</accession>
<protein>
    <submittedName>
        <fullName evidence="2">Uncharacterized protein</fullName>
    </submittedName>
</protein>
<proteinExistence type="predicted"/>
<comment type="caution">
    <text evidence="2">The sequence shown here is derived from an EMBL/GenBank/DDBJ whole genome shotgun (WGS) entry which is preliminary data.</text>
</comment>
<feature type="compositionally biased region" description="Basic and acidic residues" evidence="1">
    <location>
        <begin position="14"/>
        <end position="30"/>
    </location>
</feature>
<dbReference type="EMBL" id="BAAAZI010000004">
    <property type="protein sequence ID" value="GAA4131982.1"/>
    <property type="molecule type" value="Genomic_DNA"/>
</dbReference>
<gene>
    <name evidence="2" type="ORF">GCM10022216_02620</name>
</gene>
<evidence type="ECO:0000256" key="1">
    <source>
        <dbReference type="SAM" id="MobiDB-lite"/>
    </source>
</evidence>
<organism evidence="2 3">
    <name type="scientific">Sphingobacterium kyonggiense</name>
    <dbReference type="NCBI Taxonomy" id="714075"/>
    <lineage>
        <taxon>Bacteria</taxon>
        <taxon>Pseudomonadati</taxon>
        <taxon>Bacteroidota</taxon>
        <taxon>Sphingobacteriia</taxon>
        <taxon>Sphingobacteriales</taxon>
        <taxon>Sphingobacteriaceae</taxon>
        <taxon>Sphingobacterium</taxon>
    </lineage>
</organism>
<dbReference type="RefSeq" id="WP_344672869.1">
    <property type="nucleotide sequence ID" value="NZ_BAAAZI010000004.1"/>
</dbReference>
<evidence type="ECO:0000313" key="3">
    <source>
        <dbReference type="Proteomes" id="UP001500101"/>
    </source>
</evidence>
<sequence length="67" mass="7700">MEDNKELAIYQQDNIEKKNSDVDKNTEKQHDNSEKMLKLLAEVMVQIIIREVSVAAQDDTPIKAENV</sequence>
<evidence type="ECO:0000313" key="2">
    <source>
        <dbReference type="EMBL" id="GAA4131982.1"/>
    </source>
</evidence>
<keyword evidence="3" id="KW-1185">Reference proteome</keyword>